<name>A0A7J9CRE8_GOSGO</name>
<reference evidence="2 3" key="1">
    <citation type="journal article" date="2019" name="Genome Biol. Evol.">
        <title>Insights into the evolution of the New World diploid cottons (Gossypium, subgenus Houzingenia) based on genome sequencing.</title>
        <authorList>
            <person name="Grover C.E."/>
            <person name="Arick M.A. 2nd"/>
            <person name="Thrash A."/>
            <person name="Conover J.L."/>
            <person name="Sanders W.S."/>
            <person name="Peterson D.G."/>
            <person name="Frelichowski J.E."/>
            <person name="Scheffler J.A."/>
            <person name="Scheffler B.E."/>
            <person name="Wendel J.F."/>
        </authorList>
    </citation>
    <scope>NUCLEOTIDE SEQUENCE [LARGE SCALE GENOMIC DNA]</scope>
    <source>
        <strain evidence="2">5</strain>
        <tissue evidence="2">Leaf</tissue>
    </source>
</reference>
<evidence type="ECO:0000313" key="2">
    <source>
        <dbReference type="EMBL" id="MBA0750795.1"/>
    </source>
</evidence>
<keyword evidence="3" id="KW-1185">Reference proteome</keyword>
<gene>
    <name evidence="2" type="ORF">Gogos_002181</name>
</gene>
<dbReference type="EMBL" id="JABEZY010000012">
    <property type="protein sequence ID" value="MBA0750795.1"/>
    <property type="molecule type" value="Genomic_DNA"/>
</dbReference>
<dbReference type="AlphaFoldDB" id="A0A7J9CRE8"/>
<accession>A0A7J9CRE8</accession>
<dbReference type="Proteomes" id="UP000593579">
    <property type="component" value="Unassembled WGS sequence"/>
</dbReference>
<evidence type="ECO:0000256" key="1">
    <source>
        <dbReference type="SAM" id="MobiDB-lite"/>
    </source>
</evidence>
<feature type="region of interest" description="Disordered" evidence="1">
    <location>
        <begin position="1"/>
        <end position="31"/>
    </location>
</feature>
<evidence type="ECO:0000313" key="3">
    <source>
        <dbReference type="Proteomes" id="UP000593579"/>
    </source>
</evidence>
<protein>
    <submittedName>
        <fullName evidence="2">Uncharacterized protein</fullName>
    </submittedName>
</protein>
<comment type="caution">
    <text evidence="2">The sequence shown here is derived from an EMBL/GenBank/DDBJ whole genome shotgun (WGS) entry which is preliminary data.</text>
</comment>
<proteinExistence type="predicted"/>
<organism evidence="2 3">
    <name type="scientific">Gossypium gossypioides</name>
    <name type="common">Mexican cotton</name>
    <name type="synonym">Selera gossypioides</name>
    <dbReference type="NCBI Taxonomy" id="34282"/>
    <lineage>
        <taxon>Eukaryota</taxon>
        <taxon>Viridiplantae</taxon>
        <taxon>Streptophyta</taxon>
        <taxon>Embryophyta</taxon>
        <taxon>Tracheophyta</taxon>
        <taxon>Spermatophyta</taxon>
        <taxon>Magnoliopsida</taxon>
        <taxon>eudicotyledons</taxon>
        <taxon>Gunneridae</taxon>
        <taxon>Pentapetalae</taxon>
        <taxon>rosids</taxon>
        <taxon>malvids</taxon>
        <taxon>Malvales</taxon>
        <taxon>Malvaceae</taxon>
        <taxon>Malvoideae</taxon>
        <taxon>Gossypium</taxon>
    </lineage>
</organism>
<sequence length="219" mass="24090">MALRSIKTLEANTVEVEEKPTDAQDSVEVQPSVEILASPELESRKSNKGSLSRANLHPFHVRSPVGGLSCHSRKASKYRCDDNSGRNLEILMQQHCLEKDKTYRALGLADPNSNISIKKDYISSKTSATIFVGLHFQGLSGPSKMGPGCASPKFVRVIRDYFVEFDVDVAASLETRVSGMKVDGIIAKIGSDCSHKIEARGFAGGLWICQKIEFRFRLS</sequence>
<dbReference type="OrthoDB" id="1000931at2759"/>